<dbReference type="EMBL" id="KN840490">
    <property type="protein sequence ID" value="KIP07832.1"/>
    <property type="molecule type" value="Genomic_DNA"/>
</dbReference>
<protein>
    <recommendedName>
        <fullName evidence="2">Metallo-beta-lactamase domain-containing protein</fullName>
    </recommendedName>
</protein>
<dbReference type="AlphaFoldDB" id="A0A0C3S8Z1"/>
<organism evidence="3 4">
    <name type="scientific">Phlebiopsis gigantea (strain 11061_1 CR5-6)</name>
    <name type="common">White-rot fungus</name>
    <name type="synonym">Peniophora gigantea</name>
    <dbReference type="NCBI Taxonomy" id="745531"/>
    <lineage>
        <taxon>Eukaryota</taxon>
        <taxon>Fungi</taxon>
        <taxon>Dikarya</taxon>
        <taxon>Basidiomycota</taxon>
        <taxon>Agaricomycotina</taxon>
        <taxon>Agaricomycetes</taxon>
        <taxon>Polyporales</taxon>
        <taxon>Phanerochaetaceae</taxon>
        <taxon>Phlebiopsis</taxon>
    </lineage>
</organism>
<dbReference type="GO" id="GO:0070291">
    <property type="term" value="P:N-acylethanolamine metabolic process"/>
    <property type="evidence" value="ECO:0007669"/>
    <property type="project" value="TreeGrafter"/>
</dbReference>
<dbReference type="Pfam" id="PF12706">
    <property type="entry name" value="Lactamase_B_2"/>
    <property type="match status" value="1"/>
</dbReference>
<dbReference type="SUPFAM" id="SSF56281">
    <property type="entry name" value="Metallo-hydrolase/oxidoreductase"/>
    <property type="match status" value="1"/>
</dbReference>
<dbReference type="OrthoDB" id="332863at2759"/>
<dbReference type="HOGENOM" id="CLU_020884_2_0_1"/>
<dbReference type="InterPro" id="IPR001279">
    <property type="entry name" value="Metallo-B-lactamas"/>
</dbReference>
<feature type="compositionally biased region" description="Polar residues" evidence="1">
    <location>
        <begin position="1"/>
        <end position="10"/>
    </location>
</feature>
<dbReference type="PANTHER" id="PTHR15032:SF4">
    <property type="entry name" value="N-ACYL-PHOSPHATIDYLETHANOLAMINE-HYDROLYZING PHOSPHOLIPASE D"/>
    <property type="match status" value="1"/>
</dbReference>
<sequence>MKSWIPSWTRSEADVPVEEPPAHHADHSGTSFQNPWPPKSLLASRQVFSQFPLALAKRIEGYHIKTVRTIQPDFGKGSPDEGVLKATWVGHAGFMIQMPKVSTLEPVRILFDPIWSERASPHQSAGPRRRLPPPCSLEELPDFQYVVTSHNHYDHLDWPTIERIHKLKGTDVMFIAPLGLRSWFESGGIPASQVKELDWHESLELCPSEGHPTVKFICTPAQHGSGRRLFDQRTTLWSSWIVQQDIGDGKKTSVYNAGDTGYMSEDGPCPIFAEIGQRYGPFDLAMVPIWRGGSLSFIAAMGLRLVSTELIDGLHASPAHAVLLHKDIRSRHTLGMHFATFAGSEDEAREPVAELIVAKERENVGDWDEEGGFGVIDVGQTAIIKLDRLEE</sequence>
<dbReference type="GO" id="GO:0070292">
    <property type="term" value="P:N-acylphosphatidylethanolamine metabolic process"/>
    <property type="evidence" value="ECO:0007669"/>
    <property type="project" value="TreeGrafter"/>
</dbReference>
<dbReference type="GO" id="GO:0070290">
    <property type="term" value="F:N-acylphosphatidylethanolamine-specific phospholipase D activity"/>
    <property type="evidence" value="ECO:0007669"/>
    <property type="project" value="TreeGrafter"/>
</dbReference>
<feature type="domain" description="Metallo-beta-lactamase" evidence="2">
    <location>
        <begin position="108"/>
        <end position="338"/>
    </location>
</feature>
<dbReference type="Proteomes" id="UP000053257">
    <property type="component" value="Unassembled WGS sequence"/>
</dbReference>
<dbReference type="InterPro" id="IPR036866">
    <property type="entry name" value="RibonucZ/Hydroxyglut_hydro"/>
</dbReference>
<evidence type="ECO:0000313" key="4">
    <source>
        <dbReference type="Proteomes" id="UP000053257"/>
    </source>
</evidence>
<reference evidence="3 4" key="1">
    <citation type="journal article" date="2014" name="PLoS Genet.">
        <title>Analysis of the Phlebiopsis gigantea genome, transcriptome and secretome provides insight into its pioneer colonization strategies of wood.</title>
        <authorList>
            <person name="Hori C."/>
            <person name="Ishida T."/>
            <person name="Igarashi K."/>
            <person name="Samejima M."/>
            <person name="Suzuki H."/>
            <person name="Master E."/>
            <person name="Ferreira P."/>
            <person name="Ruiz-Duenas F.J."/>
            <person name="Held B."/>
            <person name="Canessa P."/>
            <person name="Larrondo L.F."/>
            <person name="Schmoll M."/>
            <person name="Druzhinina I.S."/>
            <person name="Kubicek C.P."/>
            <person name="Gaskell J.A."/>
            <person name="Kersten P."/>
            <person name="St John F."/>
            <person name="Glasner J."/>
            <person name="Sabat G."/>
            <person name="Splinter BonDurant S."/>
            <person name="Syed K."/>
            <person name="Yadav J."/>
            <person name="Mgbeahuruike A.C."/>
            <person name="Kovalchuk A."/>
            <person name="Asiegbu F.O."/>
            <person name="Lackner G."/>
            <person name="Hoffmeister D."/>
            <person name="Rencoret J."/>
            <person name="Gutierrez A."/>
            <person name="Sun H."/>
            <person name="Lindquist E."/>
            <person name="Barry K."/>
            <person name="Riley R."/>
            <person name="Grigoriev I.V."/>
            <person name="Henrissat B."/>
            <person name="Kues U."/>
            <person name="Berka R.M."/>
            <person name="Martinez A.T."/>
            <person name="Covert S.F."/>
            <person name="Blanchette R.A."/>
            <person name="Cullen D."/>
        </authorList>
    </citation>
    <scope>NUCLEOTIDE SEQUENCE [LARGE SCALE GENOMIC DNA]</scope>
    <source>
        <strain evidence="3 4">11061_1 CR5-6</strain>
    </source>
</reference>
<evidence type="ECO:0000313" key="3">
    <source>
        <dbReference type="EMBL" id="KIP07832.1"/>
    </source>
</evidence>
<accession>A0A0C3S8Z1</accession>
<evidence type="ECO:0000256" key="1">
    <source>
        <dbReference type="SAM" id="MobiDB-lite"/>
    </source>
</evidence>
<keyword evidence="4" id="KW-1185">Reference proteome</keyword>
<evidence type="ECO:0000259" key="2">
    <source>
        <dbReference type="Pfam" id="PF12706"/>
    </source>
</evidence>
<dbReference type="GO" id="GO:0005737">
    <property type="term" value="C:cytoplasm"/>
    <property type="evidence" value="ECO:0007669"/>
    <property type="project" value="TreeGrafter"/>
</dbReference>
<proteinExistence type="predicted"/>
<feature type="region of interest" description="Disordered" evidence="1">
    <location>
        <begin position="1"/>
        <end position="36"/>
    </location>
</feature>
<dbReference type="Gene3D" id="3.60.15.10">
    <property type="entry name" value="Ribonuclease Z/Hydroxyacylglutathione hydrolase-like"/>
    <property type="match status" value="1"/>
</dbReference>
<name>A0A0C3S8Z1_PHLG1</name>
<dbReference type="PANTHER" id="PTHR15032">
    <property type="entry name" value="N-ACYL-PHOSPHATIDYLETHANOLAMINE-HYDROLYZING PHOSPHOLIPASE D"/>
    <property type="match status" value="1"/>
</dbReference>
<gene>
    <name evidence="3" type="ORF">PHLGIDRAFT_127419</name>
</gene>